<feature type="compositionally biased region" description="Low complexity" evidence="5">
    <location>
        <begin position="193"/>
        <end position="215"/>
    </location>
</feature>
<feature type="region of interest" description="Disordered" evidence="5">
    <location>
        <begin position="183"/>
        <end position="224"/>
    </location>
</feature>
<keyword evidence="8" id="KW-1185">Reference proteome</keyword>
<feature type="region of interest" description="Disordered" evidence="5">
    <location>
        <begin position="146"/>
        <end position="168"/>
    </location>
</feature>
<feature type="domain" description="Cyclin C-terminal" evidence="6">
    <location>
        <begin position="44"/>
        <end position="164"/>
    </location>
</feature>
<feature type="compositionally biased region" description="Low complexity" evidence="5">
    <location>
        <begin position="150"/>
        <end position="168"/>
    </location>
</feature>
<evidence type="ECO:0000313" key="7">
    <source>
        <dbReference type="EnsemblPlants" id="Zm00001eb040330_P001"/>
    </source>
</evidence>
<evidence type="ECO:0000313" key="8">
    <source>
        <dbReference type="Proteomes" id="UP000007305"/>
    </source>
</evidence>
<sequence>MEETYVPPSLDLQVGDTRYVFEAKTVQRMELLVLSTLRWRMRAVTPFSYIDYFLHRLKDGGAPSRRVVLRSAELILRVARGTCYLGFRPSEIAAAVDAAVAGEEHAVDIDKACTHHVHEERVSRCLEAIQATVALLALGTVPAQPLKAEGPSSGHSRASSSSATVPRSPTGVLDAGCLSYRSDDVDGRSASCALRPLPSPRSALSAIARASSSASMEGPRVRSP</sequence>
<protein>
    <recommendedName>
        <fullName evidence="6">Cyclin C-terminal domain-containing protein</fullName>
    </recommendedName>
</protein>
<dbReference type="Gramene" id="Zm00001eb040330_T001">
    <property type="protein sequence ID" value="Zm00001eb040330_P001"/>
    <property type="gene ID" value="Zm00001eb040330"/>
</dbReference>
<dbReference type="InterPro" id="IPR004367">
    <property type="entry name" value="Cyclin_C-dom"/>
</dbReference>
<evidence type="ECO:0000256" key="2">
    <source>
        <dbReference type="ARBA" id="ARBA00022618"/>
    </source>
</evidence>
<dbReference type="AlphaFoldDB" id="A0A804LVS7"/>
<evidence type="ECO:0000256" key="5">
    <source>
        <dbReference type="SAM" id="MobiDB-lite"/>
    </source>
</evidence>
<evidence type="ECO:0000256" key="4">
    <source>
        <dbReference type="ARBA" id="ARBA00023306"/>
    </source>
</evidence>
<reference evidence="7" key="3">
    <citation type="submission" date="2021-05" db="UniProtKB">
        <authorList>
            <consortium name="EnsemblPlants"/>
        </authorList>
    </citation>
    <scope>IDENTIFICATION</scope>
    <source>
        <strain evidence="7">cv. B73</strain>
    </source>
</reference>
<dbReference type="PANTHER" id="PTHR10177">
    <property type="entry name" value="CYCLINS"/>
    <property type="match status" value="1"/>
</dbReference>
<dbReference type="GO" id="GO:0051301">
    <property type="term" value="P:cell division"/>
    <property type="evidence" value="ECO:0007669"/>
    <property type="project" value="UniProtKB-KW"/>
</dbReference>
<dbReference type="InterPro" id="IPR036915">
    <property type="entry name" value="Cyclin-like_sf"/>
</dbReference>
<reference evidence="7" key="2">
    <citation type="submission" date="2019-07" db="EMBL/GenBank/DDBJ databases">
        <authorList>
            <person name="Seetharam A."/>
            <person name="Woodhouse M."/>
            <person name="Cannon E."/>
        </authorList>
    </citation>
    <scope>NUCLEOTIDE SEQUENCE [LARGE SCALE GENOMIC DNA]</scope>
    <source>
        <strain evidence="7">cv. B73</strain>
    </source>
</reference>
<dbReference type="SUPFAM" id="SSF47954">
    <property type="entry name" value="Cyclin-like"/>
    <property type="match status" value="1"/>
</dbReference>
<keyword evidence="2" id="KW-0132">Cell division</keyword>
<evidence type="ECO:0000256" key="1">
    <source>
        <dbReference type="ARBA" id="ARBA00009065"/>
    </source>
</evidence>
<accession>A0A804LVS7</accession>
<reference evidence="8" key="1">
    <citation type="submission" date="2015-12" db="EMBL/GenBank/DDBJ databases">
        <title>Update maize B73 reference genome by single molecule sequencing technologies.</title>
        <authorList>
            <consortium name="Maize Genome Sequencing Project"/>
            <person name="Ware D."/>
        </authorList>
    </citation>
    <scope>NUCLEOTIDE SEQUENCE [LARGE SCALE GENOMIC DNA]</scope>
    <source>
        <strain evidence="8">cv. B73</strain>
    </source>
</reference>
<name>A0A804LVS7_MAIZE</name>
<comment type="similarity">
    <text evidence="1">Belongs to the cyclin family. Cyclin D subfamily.</text>
</comment>
<dbReference type="SMART" id="SM01332">
    <property type="entry name" value="Cyclin_C"/>
    <property type="match status" value="1"/>
</dbReference>
<proteinExistence type="inferred from homology"/>
<keyword evidence="4" id="KW-0131">Cell cycle</keyword>
<evidence type="ECO:0000259" key="6">
    <source>
        <dbReference type="SMART" id="SM01332"/>
    </source>
</evidence>
<dbReference type="InterPro" id="IPR039361">
    <property type="entry name" value="Cyclin"/>
</dbReference>
<dbReference type="EnsemblPlants" id="Zm00001eb040330_T001">
    <property type="protein sequence ID" value="Zm00001eb040330_P001"/>
    <property type="gene ID" value="Zm00001eb040330"/>
</dbReference>
<dbReference type="InParanoid" id="A0A804LVS7"/>
<dbReference type="Proteomes" id="UP000007305">
    <property type="component" value="Chromosome 1"/>
</dbReference>
<keyword evidence="3" id="KW-0195">Cyclin</keyword>
<evidence type="ECO:0000256" key="3">
    <source>
        <dbReference type="ARBA" id="ARBA00023127"/>
    </source>
</evidence>
<dbReference type="Gene3D" id="1.10.472.10">
    <property type="entry name" value="Cyclin-like"/>
    <property type="match status" value="2"/>
</dbReference>
<dbReference type="FunFam" id="1.10.472.10:FF:000040">
    <property type="entry name" value="D6-type cyclin"/>
    <property type="match status" value="1"/>
</dbReference>
<organism evidence="7 8">
    <name type="scientific">Zea mays</name>
    <name type="common">Maize</name>
    <dbReference type="NCBI Taxonomy" id="4577"/>
    <lineage>
        <taxon>Eukaryota</taxon>
        <taxon>Viridiplantae</taxon>
        <taxon>Streptophyta</taxon>
        <taxon>Embryophyta</taxon>
        <taxon>Tracheophyta</taxon>
        <taxon>Spermatophyta</taxon>
        <taxon>Magnoliopsida</taxon>
        <taxon>Liliopsida</taxon>
        <taxon>Poales</taxon>
        <taxon>Poaceae</taxon>
        <taxon>PACMAD clade</taxon>
        <taxon>Panicoideae</taxon>
        <taxon>Andropogonodae</taxon>
        <taxon>Andropogoneae</taxon>
        <taxon>Tripsacinae</taxon>
        <taxon>Zea</taxon>
    </lineage>
</organism>
<dbReference type="CDD" id="cd20544">
    <property type="entry name" value="CYCLIN_AtCycD-like_rpt2"/>
    <property type="match status" value="1"/>
</dbReference>